<sequence length="1473" mass="166438">TSFNECIICQNDRKEKLRTAKESSIKTLLAALERRRDETYRRLVTEKEYLQDKDNTIYWHSTCYSAYTSEQNLQYAEVQQVSEVSDRSLRSKSLPFDSSKCLICGNRSYKKCKEMNNASSFDSRDAIKKAAEAIDDKRILHILSGVNDDLVAAEAKYHKSCFSSYTSKSNIKHRAFKEEKDESLFSVAFKEMASTIQSFLDNGRAYDMSSLLTMYQHILKSKGIDADSYTKHKLKLRMQSHFGDDIVFHQQFDKKKPELVYSSKISLQDVINSAALELHTSNKQVISDEANARNCIFEAAKIIKHEIKECKGISTRPLDVSDLNEDTVRRLVPNDLYWLLRWIIGPTLDIEDTSTIDDKKVLSIAQDIIHCSSNARVKTPKHVSLAMSTHHLTGSKQIIILLNRMGHCISYDEMKSVDASLATEVLAQSEQYDTVLPSNISPGSFIQMGSDNDDFNEETIDGKNTTHVTTMVVYQRKPFGPEPKPTVKGDHSQRRRSLQQDLANVYEIQDFSVVGRRPTTSSLVGKINMEWYDGSTNEFHKASSMDKVWSLVRMNPRTDAVITFDLAIYMKAKQIQWKASPEFENAVIRMGGFHIAINFLSVIGKIYAESGLEDLLVESGVYAAGSTSALLAGKQYNRGVRAHKLVVEAFFRLSWKAFEKWLLERPIEEQPRVAKEEMFSAINDCRKAIKGPFNQLLDNIDKFQSKAKDAISLFEQFKQESRTKSSLFAFWDDYCTIVNILLQFIKAERTGDWGLHLAATAKMLPYFFSMDRQNYARWIPVYLADMKELPRKHPEVHKEFTEGNHAISRSDNQPFAKVWTDMALEQSINADSKSKGGVVGITHNQSALQRWFLTAHERASVTTALKEMYAIRDSDRMGTHKESQPKRVQRDEEDVKKLIACFSSNLMTNPFECDADNQLLNIATGVVLPPESAQRLLESTEIGKKNMEAFIQDRLNTNKVSFWEPLKQLKIKTFASTKKKITLKSTNEKVISIDADRNLFGRLLIVANSREVNLRDVLAYELSPVPLSLAHCDGSLRKTTKSVLMSVLEEKVRVSARLPVEPQDTKSIHLIDGMAVVQTMKSGNASTFGELANKFYAIATEPLLQNGCDRVDIVFDQYRDMSIKSHERSRRGSSSALEVKINSPSTPVPKQWAKYISNPRNKTNLCTFLTQALSELGKKKLPQGKCLVIGGGCSDGESSLHIRRDHPTVTLSDLQANHEEADTRLLFHAKHASQPDSRIIIHSPDTDVLVLGISFYDELGCKELWLRTGSKDRSDATSAFAGVGKKRAYNILEDSEVHQESLSQLGQITLTEDEIKQCVKFVFSLYPTTKKTPSSLDELRYLLFCQKRQKSEALPPTSDSFIQHLKRANYQVLVWRKSLVGNQDLPEPQCSGWKEEDGVLCPILMTSNPAPESIIELTTCNCKKSLCRSTCSCANNGLCCTEACFCMAEPGSCLNPHSNTYQDSDSEEEDDTP</sequence>
<dbReference type="PANTHER" id="PTHR46704:SF1">
    <property type="entry name" value="TELOMERE LENGTH REGULATION PROTEIN TEL2 HOMOLOG"/>
    <property type="match status" value="1"/>
</dbReference>
<gene>
    <name evidence="2" type="ORF">PEVE_00011705</name>
    <name evidence="3" type="ORF">PEVE_00016271</name>
</gene>
<evidence type="ECO:0000313" key="2">
    <source>
        <dbReference type="EMBL" id="CAH3021506.1"/>
    </source>
</evidence>
<evidence type="ECO:0000313" key="3">
    <source>
        <dbReference type="EMBL" id="CAH3185681.1"/>
    </source>
</evidence>
<dbReference type="PANTHER" id="PTHR46704">
    <property type="entry name" value="CXC DOMAIN-CONTAINING PROTEIN-RELATED"/>
    <property type="match status" value="1"/>
</dbReference>
<evidence type="ECO:0000313" key="4">
    <source>
        <dbReference type="Proteomes" id="UP001159427"/>
    </source>
</evidence>
<evidence type="ECO:0008006" key="5">
    <source>
        <dbReference type="Google" id="ProtNLM"/>
    </source>
</evidence>
<proteinExistence type="predicted"/>
<accession>A0ABN8S4L3</accession>
<evidence type="ECO:0000256" key="1">
    <source>
        <dbReference type="SAM" id="MobiDB-lite"/>
    </source>
</evidence>
<feature type="non-terminal residue" evidence="3">
    <location>
        <position position="1"/>
    </location>
</feature>
<dbReference type="Proteomes" id="UP001159427">
    <property type="component" value="Unassembled WGS sequence"/>
</dbReference>
<name>A0ABN8S4L3_9CNID</name>
<organism evidence="3 4">
    <name type="scientific">Porites evermanni</name>
    <dbReference type="NCBI Taxonomy" id="104178"/>
    <lineage>
        <taxon>Eukaryota</taxon>
        <taxon>Metazoa</taxon>
        <taxon>Cnidaria</taxon>
        <taxon>Anthozoa</taxon>
        <taxon>Hexacorallia</taxon>
        <taxon>Scleractinia</taxon>
        <taxon>Fungiina</taxon>
        <taxon>Poritidae</taxon>
        <taxon>Porites</taxon>
    </lineage>
</organism>
<dbReference type="EMBL" id="CALNXI010000185">
    <property type="protein sequence ID" value="CAH3021506.1"/>
    <property type="molecule type" value="Genomic_DNA"/>
</dbReference>
<reference evidence="3 4" key="1">
    <citation type="submission" date="2022-05" db="EMBL/GenBank/DDBJ databases">
        <authorList>
            <consortium name="Genoscope - CEA"/>
            <person name="William W."/>
        </authorList>
    </citation>
    <scope>NUCLEOTIDE SEQUENCE [LARGE SCALE GENOMIC DNA]</scope>
</reference>
<protein>
    <recommendedName>
        <fullName evidence="5">Tesmin/TSO1-like CXC domain-containing protein</fullName>
    </recommendedName>
</protein>
<comment type="caution">
    <text evidence="3">The sequence shown here is derived from an EMBL/GenBank/DDBJ whole genome shotgun (WGS) entry which is preliminary data.</text>
</comment>
<feature type="region of interest" description="Disordered" evidence="1">
    <location>
        <begin position="477"/>
        <end position="496"/>
    </location>
</feature>
<dbReference type="EMBL" id="CALNXI010002276">
    <property type="protein sequence ID" value="CAH3185681.1"/>
    <property type="molecule type" value="Genomic_DNA"/>
</dbReference>
<keyword evidence="4" id="KW-1185">Reference proteome</keyword>